<dbReference type="OrthoDB" id="6522787at2"/>
<feature type="domain" description="Fimbrial-type adhesion" evidence="2">
    <location>
        <begin position="29"/>
        <end position="175"/>
    </location>
</feature>
<dbReference type="Proteomes" id="UP000674270">
    <property type="component" value="Unassembled WGS sequence"/>
</dbReference>
<evidence type="ECO:0000313" key="4">
    <source>
        <dbReference type="EMBL" id="MDT0133241.1"/>
    </source>
</evidence>
<evidence type="ECO:0000259" key="2">
    <source>
        <dbReference type="Pfam" id="PF00419"/>
    </source>
</evidence>
<dbReference type="GO" id="GO:0043709">
    <property type="term" value="P:cell adhesion involved in single-species biofilm formation"/>
    <property type="evidence" value="ECO:0007669"/>
    <property type="project" value="TreeGrafter"/>
</dbReference>
<dbReference type="InterPro" id="IPR036937">
    <property type="entry name" value="Adhesion_dom_fimbrial_sf"/>
</dbReference>
<dbReference type="KEGG" id="prq:CYG50_02215"/>
<evidence type="ECO:0000256" key="1">
    <source>
        <dbReference type="SAM" id="SignalP"/>
    </source>
</evidence>
<dbReference type="Gene3D" id="2.60.40.1090">
    <property type="entry name" value="Fimbrial-type adhesion domain"/>
    <property type="match status" value="1"/>
</dbReference>
<name>A0A345LS40_9GAMM</name>
<dbReference type="RefSeq" id="WP_102137568.1">
    <property type="nucleotide sequence ID" value="NZ_CP031123.2"/>
</dbReference>
<reference evidence="3" key="1">
    <citation type="submission" date="2021-03" db="EMBL/GenBank/DDBJ databases">
        <authorList>
            <person name="Stanton E."/>
        </authorList>
    </citation>
    <scope>NUCLEOTIDE SEQUENCE</scope>
    <source>
        <strain evidence="3">2020EL-00113</strain>
    </source>
</reference>
<dbReference type="PANTHER" id="PTHR33420:SF11">
    <property type="entry name" value="FIMBRIAL-LIKE PROTEIN"/>
    <property type="match status" value="1"/>
</dbReference>
<comment type="caution">
    <text evidence="3">The sequence shown here is derived from an EMBL/GenBank/DDBJ whole genome shotgun (WGS) entry which is preliminary data.</text>
</comment>
<dbReference type="InterPro" id="IPR000259">
    <property type="entry name" value="Adhesion_dom_fimbrial"/>
</dbReference>
<reference evidence="4 6" key="2">
    <citation type="submission" date="2022-06" db="EMBL/GenBank/DDBJ databases">
        <title>Chromosome and plasmid sequencings of Enterobacteriales species co-exiting double carbapenemases.</title>
        <authorList>
            <person name="Fu Y."/>
        </authorList>
    </citation>
    <scope>NUCLEOTIDE SEQUENCE [LARGE SCALE GENOMIC DNA]</scope>
    <source>
        <strain evidence="4 6">21030615019</strain>
    </source>
</reference>
<keyword evidence="1" id="KW-0732">Signal</keyword>
<dbReference type="GeneID" id="89489617"/>
<gene>
    <name evidence="3" type="ORF">J7T18_01240</name>
    <name evidence="4" type="ORF">NLX89_07760</name>
</gene>
<dbReference type="InterPro" id="IPR008966">
    <property type="entry name" value="Adhesion_dom_sf"/>
</dbReference>
<dbReference type="Proteomes" id="UP001252207">
    <property type="component" value="Unassembled WGS sequence"/>
</dbReference>
<feature type="chain" id="PRO_5044584424" evidence="1">
    <location>
        <begin position="22"/>
        <end position="176"/>
    </location>
</feature>
<dbReference type="SUPFAM" id="SSF49401">
    <property type="entry name" value="Bacterial adhesins"/>
    <property type="match status" value="1"/>
</dbReference>
<accession>A0A345LS40</accession>
<proteinExistence type="predicted"/>
<evidence type="ECO:0000313" key="3">
    <source>
        <dbReference type="EMBL" id="MBQ0266925.1"/>
    </source>
</evidence>
<dbReference type="InterPro" id="IPR050263">
    <property type="entry name" value="Bact_Fimbrial_Adh_Pro"/>
</dbReference>
<dbReference type="EMBL" id="JAGKLY010000001">
    <property type="protein sequence ID" value="MBQ0266925.1"/>
    <property type="molecule type" value="Genomic_DNA"/>
</dbReference>
<dbReference type="AlphaFoldDB" id="A0A345LS40"/>
<dbReference type="GO" id="GO:0009289">
    <property type="term" value="C:pilus"/>
    <property type="evidence" value="ECO:0007669"/>
    <property type="project" value="InterPro"/>
</dbReference>
<keyword evidence="6" id="KW-1185">Reference proteome</keyword>
<feature type="signal peptide" evidence="1">
    <location>
        <begin position="1"/>
        <end position="21"/>
    </location>
</feature>
<evidence type="ECO:0000313" key="6">
    <source>
        <dbReference type="Proteomes" id="UP001252207"/>
    </source>
</evidence>
<dbReference type="EMBL" id="JANAVW010000001">
    <property type="protein sequence ID" value="MDT0133241.1"/>
    <property type="molecule type" value="Genomic_DNA"/>
</dbReference>
<dbReference type="Pfam" id="PF00419">
    <property type="entry name" value="Fimbrial"/>
    <property type="match status" value="1"/>
</dbReference>
<evidence type="ECO:0000313" key="5">
    <source>
        <dbReference type="Proteomes" id="UP000674270"/>
    </source>
</evidence>
<organism evidence="3 5">
    <name type="scientific">Providencia huaxiensis</name>
    <dbReference type="NCBI Taxonomy" id="2027290"/>
    <lineage>
        <taxon>Bacteria</taxon>
        <taxon>Pseudomonadati</taxon>
        <taxon>Pseudomonadota</taxon>
        <taxon>Gammaproteobacteria</taxon>
        <taxon>Enterobacterales</taxon>
        <taxon>Morganellaceae</taxon>
        <taxon>Providencia</taxon>
    </lineage>
</organism>
<protein>
    <submittedName>
        <fullName evidence="3">Fimbrial protein</fullName>
    </submittedName>
</protein>
<dbReference type="PANTHER" id="PTHR33420">
    <property type="entry name" value="FIMBRIAL SUBUNIT ELFA-RELATED"/>
    <property type="match status" value="1"/>
</dbReference>
<sequence length="176" mass="17855">MNKTLIALCLALTTTSISAMAADAGSGKITFKGTVNSGACTISPTDVNKEVQLGSIAAANLSSAGKKGPLNTFELKLQDCQLDPSASGTPYSKVKITFNGQPDATNATLWSSTGSANNVAVSFLDNAGKAIKPGDTLEQTLKASDTTIILSAQAEATGAATSGSINSIANYVLSYE</sequence>